<name>A0AB33TEL3_9MYCO</name>
<accession>A0AB33TEL3</accession>
<evidence type="ECO:0000313" key="2">
    <source>
        <dbReference type="Proteomes" id="UP000038487"/>
    </source>
</evidence>
<dbReference type="EMBL" id="CSUW01000016">
    <property type="protein sequence ID" value="CPT67086.1"/>
    <property type="molecule type" value="Genomic_DNA"/>
</dbReference>
<organism evidence="1 2">
    <name type="scientific">Mycobacteroides abscessus</name>
    <dbReference type="NCBI Taxonomy" id="36809"/>
    <lineage>
        <taxon>Bacteria</taxon>
        <taxon>Bacillati</taxon>
        <taxon>Actinomycetota</taxon>
        <taxon>Actinomycetes</taxon>
        <taxon>Mycobacteriales</taxon>
        <taxon>Mycobacteriaceae</taxon>
        <taxon>Mycobacteroides</taxon>
    </lineage>
</organism>
<protein>
    <submittedName>
        <fullName evidence="1">Uncharacterized protein</fullName>
    </submittedName>
</protein>
<proteinExistence type="predicted"/>
<dbReference type="Proteomes" id="UP000038487">
    <property type="component" value="Unassembled WGS sequence"/>
</dbReference>
<gene>
    <name evidence="1" type="ORF">ERS075527_05105</name>
</gene>
<comment type="caution">
    <text evidence="1">The sequence shown here is derived from an EMBL/GenBank/DDBJ whole genome shotgun (WGS) entry which is preliminary data.</text>
</comment>
<dbReference type="RefSeq" id="WP_052538179.1">
    <property type="nucleotide sequence ID" value="NZ_CSUW01000016.1"/>
</dbReference>
<evidence type="ECO:0000313" key="1">
    <source>
        <dbReference type="EMBL" id="CPT67086.1"/>
    </source>
</evidence>
<sequence>MNLSEVYLSTMDAYEDFVITKNLLKVLDEAMERAPREILRERSFYVLPQYYAIYAKVWYAEVSWDRQDDALTALRKAAERYEATYSLARGPGVKDILNRQGLPTPSEVSNSVNDRPARYPWWNRIGYQWSQLTAVRELPVPSELPRRDTKLFPVNLPDPSAALTYWKVVARETAAEEVDGRRTVRWSYRSREGCPRMWRRSGEGAPELG</sequence>
<dbReference type="AlphaFoldDB" id="A0AB33TEL3"/>
<reference evidence="1 2" key="1">
    <citation type="submission" date="2015-03" db="EMBL/GenBank/DDBJ databases">
        <authorList>
            <consortium name="Pathogen Informatics"/>
            <person name="Murphy D."/>
        </authorList>
    </citation>
    <scope>NUCLEOTIDE SEQUENCE [LARGE SCALE GENOMIC DNA]</scope>
    <source>
        <strain evidence="1 2">PAP036</strain>
    </source>
</reference>